<evidence type="ECO:0000313" key="4">
    <source>
        <dbReference type="EMBL" id="SMG20303.1"/>
    </source>
</evidence>
<dbReference type="Pfam" id="PF20240">
    <property type="entry name" value="DUF6597"/>
    <property type="match status" value="1"/>
</dbReference>
<sequence>MPINYLQKIQQAEFNDTGYRISPSPELTSIIEGFYVFKKEAVQQRHLIFNDGFPAIVFLPKYRDTASVIAANSTTHIQGAWVNGGAIKNTYVEYNHIDQLFIVRFHPKAFYQLFTINTQYFRHQAVVPFEHLAQKNGFAVQDFFTCNTIKEKTIFIENHIRHVVKEPQSQDELRATLMYMQRAQGTDTVSTLIRNTGVNYKWLERFFIKNIGLLPKEYIQMHRFLEAHRILTSSGTPNLMNVAVSTGYYDANHFLKDFKLYTGKTPLAYHRLYM</sequence>
<dbReference type="GO" id="GO:0043565">
    <property type="term" value="F:sequence-specific DNA binding"/>
    <property type="evidence" value="ECO:0007669"/>
    <property type="project" value="InterPro"/>
</dbReference>
<dbReference type="InterPro" id="IPR018060">
    <property type="entry name" value="HTH_AraC"/>
</dbReference>
<dbReference type="PANTHER" id="PTHR46796">
    <property type="entry name" value="HTH-TYPE TRANSCRIPTIONAL ACTIVATOR RHAS-RELATED"/>
    <property type="match status" value="1"/>
</dbReference>
<dbReference type="PANTHER" id="PTHR46796:SF13">
    <property type="entry name" value="HTH-TYPE TRANSCRIPTIONAL ACTIVATOR RHAS"/>
    <property type="match status" value="1"/>
</dbReference>
<dbReference type="SMART" id="SM00342">
    <property type="entry name" value="HTH_ARAC"/>
    <property type="match status" value="1"/>
</dbReference>
<dbReference type="InterPro" id="IPR046532">
    <property type="entry name" value="DUF6597"/>
</dbReference>
<accession>A0A1X7J0L5</accession>
<evidence type="ECO:0000256" key="3">
    <source>
        <dbReference type="ARBA" id="ARBA00023163"/>
    </source>
</evidence>
<dbReference type="STRING" id="561061.SAMN05660862_1227"/>
<reference evidence="4 5" key="1">
    <citation type="submission" date="2017-04" db="EMBL/GenBank/DDBJ databases">
        <authorList>
            <person name="Afonso C.L."/>
            <person name="Miller P.J."/>
            <person name="Scott M.A."/>
            <person name="Spackman E."/>
            <person name="Goraichik I."/>
            <person name="Dimitrov K.M."/>
            <person name="Suarez D.L."/>
            <person name="Swayne D.E."/>
        </authorList>
    </citation>
    <scope>NUCLEOTIDE SEQUENCE [LARGE SCALE GENOMIC DNA]</scope>
    <source>
        <strain evidence="4 5">DSM 22418</strain>
    </source>
</reference>
<dbReference type="RefSeq" id="WP_085472094.1">
    <property type="nucleotide sequence ID" value="NZ_CP038029.1"/>
</dbReference>
<gene>
    <name evidence="4" type="ORF">SAMN05660862_1227</name>
</gene>
<proteinExistence type="predicted"/>
<keyword evidence="5" id="KW-1185">Reference proteome</keyword>
<dbReference type="PROSITE" id="PS01124">
    <property type="entry name" value="HTH_ARAC_FAMILY_2"/>
    <property type="match status" value="1"/>
</dbReference>
<evidence type="ECO:0000256" key="2">
    <source>
        <dbReference type="ARBA" id="ARBA00023125"/>
    </source>
</evidence>
<organism evidence="4 5">
    <name type="scientific">Sphingobacterium psychroaquaticum</name>
    <dbReference type="NCBI Taxonomy" id="561061"/>
    <lineage>
        <taxon>Bacteria</taxon>
        <taxon>Pseudomonadati</taxon>
        <taxon>Bacteroidota</taxon>
        <taxon>Sphingobacteriia</taxon>
        <taxon>Sphingobacteriales</taxon>
        <taxon>Sphingobacteriaceae</taxon>
        <taxon>Sphingobacterium</taxon>
    </lineage>
</organism>
<protein>
    <submittedName>
        <fullName evidence="4">AraC-type DNA-binding protein</fullName>
    </submittedName>
</protein>
<dbReference type="GO" id="GO:0003700">
    <property type="term" value="F:DNA-binding transcription factor activity"/>
    <property type="evidence" value="ECO:0007669"/>
    <property type="project" value="InterPro"/>
</dbReference>
<dbReference type="Gene3D" id="1.10.10.60">
    <property type="entry name" value="Homeodomain-like"/>
    <property type="match status" value="1"/>
</dbReference>
<evidence type="ECO:0000256" key="1">
    <source>
        <dbReference type="ARBA" id="ARBA00023015"/>
    </source>
</evidence>
<dbReference type="EMBL" id="FXAU01000002">
    <property type="protein sequence ID" value="SMG20303.1"/>
    <property type="molecule type" value="Genomic_DNA"/>
</dbReference>
<keyword evidence="1" id="KW-0805">Transcription regulation</keyword>
<evidence type="ECO:0000313" key="5">
    <source>
        <dbReference type="Proteomes" id="UP000192980"/>
    </source>
</evidence>
<keyword evidence="2 4" id="KW-0238">DNA-binding</keyword>
<dbReference type="InterPro" id="IPR009057">
    <property type="entry name" value="Homeodomain-like_sf"/>
</dbReference>
<dbReference type="Proteomes" id="UP000192980">
    <property type="component" value="Unassembled WGS sequence"/>
</dbReference>
<dbReference type="OrthoDB" id="323290at2"/>
<name>A0A1X7J0L5_9SPHI</name>
<dbReference type="InterPro" id="IPR050204">
    <property type="entry name" value="AraC_XylS_family_regulators"/>
</dbReference>
<dbReference type="Pfam" id="PF12833">
    <property type="entry name" value="HTH_18"/>
    <property type="match status" value="1"/>
</dbReference>
<dbReference type="AlphaFoldDB" id="A0A1X7J0L5"/>
<dbReference type="SUPFAM" id="SSF46689">
    <property type="entry name" value="Homeodomain-like"/>
    <property type="match status" value="1"/>
</dbReference>
<keyword evidence="3" id="KW-0804">Transcription</keyword>